<feature type="domain" description="DUF5675" evidence="1">
    <location>
        <begin position="7"/>
        <end position="122"/>
    </location>
</feature>
<name>A0A9X0HK40_SOLP1</name>
<dbReference type="EMBL" id="LNAL01000007">
    <property type="protein sequence ID" value="KUG07408.1"/>
    <property type="molecule type" value="Genomic_DNA"/>
</dbReference>
<accession>A0A9X0HK40</accession>
<evidence type="ECO:0000313" key="2">
    <source>
        <dbReference type="EMBL" id="KUG07408.1"/>
    </source>
</evidence>
<sequence>MTREFILTRTDFTSESTIGTLTHNGKHVCYILEDVVRGEDDAKVHGKTAIPRGRYEIVITPSPRFKKDLPRLLKVPGFAGILIHSGNSAADSEGCLITGSAKAKNWVSGSKVALAKLQTMLKTYLDAGEQCFITIR</sequence>
<evidence type="ECO:0000313" key="3">
    <source>
        <dbReference type="Proteomes" id="UP000054223"/>
    </source>
</evidence>
<comment type="caution">
    <text evidence="2">The sequence shown here is derived from an EMBL/GenBank/DDBJ whole genome shotgun (WGS) entry which is preliminary data.</text>
</comment>
<dbReference type="AlphaFoldDB" id="A0A9X0HK40"/>
<organism evidence="2 3">
    <name type="scientific">Solirubrum puertoriconensis</name>
    <dbReference type="NCBI Taxonomy" id="1751427"/>
    <lineage>
        <taxon>Bacteria</taxon>
        <taxon>Pseudomonadati</taxon>
        <taxon>Bacteroidota</taxon>
        <taxon>Cytophagia</taxon>
        <taxon>Cytophagales</taxon>
    </lineage>
</organism>
<dbReference type="OrthoDB" id="1036575at2"/>
<dbReference type="Proteomes" id="UP000054223">
    <property type="component" value="Unassembled WGS sequence"/>
</dbReference>
<dbReference type="RefSeq" id="WP_059071033.1">
    <property type="nucleotide sequence ID" value="NZ_LNAL01000007.1"/>
</dbReference>
<proteinExistence type="predicted"/>
<keyword evidence="3" id="KW-1185">Reference proteome</keyword>
<evidence type="ECO:0000259" key="1">
    <source>
        <dbReference type="Pfam" id="PF18925"/>
    </source>
</evidence>
<dbReference type="InterPro" id="IPR043732">
    <property type="entry name" value="DUF5675"/>
</dbReference>
<dbReference type="Pfam" id="PF18925">
    <property type="entry name" value="DUF5675"/>
    <property type="match status" value="1"/>
</dbReference>
<reference evidence="2 3" key="1">
    <citation type="submission" date="2015-11" db="EMBL/GenBank/DDBJ databases">
        <title>Solirubrum puertoriconensis gen. nov. an environmental bacteria isolated in Puerto Rico.</title>
        <authorList>
            <person name="Cuebas-Irizarry M.F."/>
            <person name="Montalvo-Rodriguez R."/>
        </authorList>
    </citation>
    <scope>NUCLEOTIDE SEQUENCE [LARGE SCALE GENOMIC DNA]</scope>
    <source>
        <strain evidence="2 3">MC1A</strain>
    </source>
</reference>
<gene>
    <name evidence="2" type="ORF">ASU33_13730</name>
</gene>
<protein>
    <recommendedName>
        <fullName evidence="1">DUF5675 domain-containing protein</fullName>
    </recommendedName>
</protein>